<evidence type="ECO:0000259" key="5">
    <source>
        <dbReference type="Pfam" id="PF01551"/>
    </source>
</evidence>
<evidence type="ECO:0000256" key="2">
    <source>
        <dbReference type="SAM" id="Coils"/>
    </source>
</evidence>
<dbReference type="Gene3D" id="6.10.250.3150">
    <property type="match status" value="1"/>
</dbReference>
<feature type="region of interest" description="Disordered" evidence="3">
    <location>
        <begin position="289"/>
        <end position="313"/>
    </location>
</feature>
<dbReference type="EMBL" id="LK995470">
    <property type="protein sequence ID" value="CED90306.1"/>
    <property type="molecule type" value="Genomic_DNA"/>
</dbReference>
<protein>
    <submittedName>
        <fullName evidence="6">Peptidase, M23</fullName>
    </submittedName>
</protein>
<feature type="compositionally biased region" description="Low complexity" evidence="3">
    <location>
        <begin position="226"/>
        <end position="235"/>
    </location>
</feature>
<feature type="compositionally biased region" description="Basic and acidic residues" evidence="3">
    <location>
        <begin position="236"/>
        <end position="260"/>
    </location>
</feature>
<dbReference type="Pfam" id="PF01551">
    <property type="entry name" value="Peptidase_M23"/>
    <property type="match status" value="1"/>
</dbReference>
<dbReference type="RefSeq" id="WP_210578645.1">
    <property type="nucleotide sequence ID" value="NZ_LK995470.1"/>
</dbReference>
<organism evidence="6">
    <name type="scientific">Actinomyces succiniciruminis</name>
    <dbReference type="NCBI Taxonomy" id="1522002"/>
    <lineage>
        <taxon>Bacteria</taxon>
        <taxon>Bacillati</taxon>
        <taxon>Actinomycetota</taxon>
        <taxon>Actinomycetes</taxon>
        <taxon>Actinomycetales</taxon>
        <taxon>Actinomycetaceae</taxon>
        <taxon>Actinomyces</taxon>
    </lineage>
</organism>
<feature type="region of interest" description="Disordered" evidence="3">
    <location>
        <begin position="226"/>
        <end position="260"/>
    </location>
</feature>
<dbReference type="SUPFAM" id="SSF51261">
    <property type="entry name" value="Duplicated hybrid motif"/>
    <property type="match status" value="1"/>
</dbReference>
<feature type="region of interest" description="Disordered" evidence="3">
    <location>
        <begin position="188"/>
        <end position="213"/>
    </location>
</feature>
<keyword evidence="1 4" id="KW-0732">Signal</keyword>
<feature type="chain" id="PRO_5012611654" evidence="4">
    <location>
        <begin position="44"/>
        <end position="449"/>
    </location>
</feature>
<feature type="compositionally biased region" description="Basic and acidic residues" evidence="3">
    <location>
        <begin position="195"/>
        <end position="212"/>
    </location>
</feature>
<gene>
    <name evidence="6" type="ORF">AAM4_0411</name>
</gene>
<proteinExistence type="predicted"/>
<evidence type="ECO:0000313" key="6">
    <source>
        <dbReference type="EMBL" id="CED90306.1"/>
    </source>
</evidence>
<evidence type="ECO:0000256" key="1">
    <source>
        <dbReference type="ARBA" id="ARBA00022729"/>
    </source>
</evidence>
<dbReference type="PANTHER" id="PTHR21666">
    <property type="entry name" value="PEPTIDASE-RELATED"/>
    <property type="match status" value="1"/>
</dbReference>
<feature type="signal peptide" evidence="4">
    <location>
        <begin position="1"/>
        <end position="43"/>
    </location>
</feature>
<evidence type="ECO:0000256" key="4">
    <source>
        <dbReference type="SAM" id="SignalP"/>
    </source>
</evidence>
<feature type="domain" description="M23ase beta-sheet core" evidence="5">
    <location>
        <begin position="343"/>
        <end position="443"/>
    </location>
</feature>
<dbReference type="InterPro" id="IPR050570">
    <property type="entry name" value="Cell_wall_metabolism_enzyme"/>
</dbReference>
<feature type="compositionally biased region" description="Low complexity" evidence="3">
    <location>
        <begin position="302"/>
        <end position="313"/>
    </location>
</feature>
<dbReference type="AlphaFoldDB" id="A0A1L7RG25"/>
<dbReference type="SUPFAM" id="SSF57997">
    <property type="entry name" value="Tropomyosin"/>
    <property type="match status" value="1"/>
</dbReference>
<reference evidence="6" key="1">
    <citation type="submission" date="2014-07" db="EMBL/GenBank/DDBJ databases">
        <authorList>
            <person name="Zhang J.E."/>
            <person name="Yang H."/>
            <person name="Guo J."/>
            <person name="Deng Z."/>
            <person name="Luo H."/>
            <person name="Luo M."/>
            <person name="Zhao B."/>
        </authorList>
    </citation>
    <scope>NUCLEOTIDE SEQUENCE</scope>
    <source>
        <strain evidence="6">AM4</strain>
    </source>
</reference>
<dbReference type="InterPro" id="IPR016047">
    <property type="entry name" value="M23ase_b-sheet_dom"/>
</dbReference>
<dbReference type="CDD" id="cd12797">
    <property type="entry name" value="M23_peptidase"/>
    <property type="match status" value="1"/>
</dbReference>
<dbReference type="GO" id="GO:0004222">
    <property type="term" value="F:metalloendopeptidase activity"/>
    <property type="evidence" value="ECO:0007669"/>
    <property type="project" value="TreeGrafter"/>
</dbReference>
<accession>A0A1L7RG25</accession>
<dbReference type="Gene3D" id="2.70.70.10">
    <property type="entry name" value="Glucose Permease (Domain IIA)"/>
    <property type="match status" value="1"/>
</dbReference>
<dbReference type="PANTHER" id="PTHR21666:SF289">
    <property type="entry name" value="L-ALA--D-GLU ENDOPEPTIDASE"/>
    <property type="match status" value="1"/>
</dbReference>
<sequence length="449" mass="47031">MLPVRAANRPRPSRRTRRRARRAAVGAAALMLVAAPLSNGALADERQDAVDDQAAAQRKQAELAASLEGVSAELGQAYIDLQNAETALSTAQSELDDAETVLAQKEREQQTAADRLAVAESELATLQEESAQTQTTVDENTTSVADLVVATYQGDSAITSWTYVLSSDSVDQLSDRASTMEIATGVQESVLSSAEEERAQAANREARQDATTERVTTLKAEADAAKQAAQTAKDTAQTKRDEVATLKSEKETAASDLEDKKADLEEQQAQAEADEAAAAAEIQRIDAENRAAAAKSGQSVASSGSTDTSSLGSGKIGHPIAGALVVTSSYGWRYHPVLHYSKLHAGVDLMAWTGTPQYAAVSGTVTSTADYGGTACGKSVTINGGIIDGQSVQVRYCHLSVQQVYVGQAVSKGQQIGLTGATGGVTGPHCHFEVYLNGATVDPMTLPGF</sequence>
<feature type="coiled-coil region" evidence="2">
    <location>
        <begin position="81"/>
        <end position="136"/>
    </location>
</feature>
<name>A0A1L7RG25_9ACTO</name>
<keyword evidence="2" id="KW-0175">Coiled coil</keyword>
<evidence type="ECO:0000256" key="3">
    <source>
        <dbReference type="SAM" id="MobiDB-lite"/>
    </source>
</evidence>
<dbReference type="InterPro" id="IPR011055">
    <property type="entry name" value="Dup_hybrid_motif"/>
</dbReference>